<dbReference type="InterPro" id="IPR054156">
    <property type="entry name" value="YxaF_TetR_C"/>
</dbReference>
<reference evidence="4" key="3">
    <citation type="submission" date="2020-02" db="EMBL/GenBank/DDBJ databases">
        <authorList>
            <person name="Sarangi A.N."/>
            <person name="Ghosh S."/>
            <person name="Mukherjee M."/>
            <person name="Tripathy S."/>
        </authorList>
    </citation>
    <scope>NUCLEOTIDE SEQUENCE</scope>
    <source>
        <strain evidence="4">BDU141951</strain>
    </source>
</reference>
<name>A0A0C1Y4Y9_9CYAN</name>
<evidence type="ECO:0000256" key="3">
    <source>
        <dbReference type="ARBA" id="ARBA00023163"/>
    </source>
</evidence>
<dbReference type="AlphaFoldDB" id="A0A0C1Y4Y9"/>
<dbReference type="InterPro" id="IPR036271">
    <property type="entry name" value="Tet_transcr_reg_TetR-rel_C_sf"/>
</dbReference>
<dbReference type="PROSITE" id="PS50977">
    <property type="entry name" value="HTH_TETR_2"/>
    <property type="match status" value="1"/>
</dbReference>
<organism evidence="4">
    <name type="scientific">Lyngbya confervoides BDU141951</name>
    <dbReference type="NCBI Taxonomy" id="1574623"/>
    <lineage>
        <taxon>Bacteria</taxon>
        <taxon>Bacillati</taxon>
        <taxon>Cyanobacteriota</taxon>
        <taxon>Cyanophyceae</taxon>
        <taxon>Oscillatoriophycideae</taxon>
        <taxon>Oscillatoriales</taxon>
        <taxon>Microcoleaceae</taxon>
        <taxon>Lyngbya</taxon>
    </lineage>
</organism>
<keyword evidence="2" id="KW-0238">DNA-binding</keyword>
<dbReference type="Pfam" id="PF00440">
    <property type="entry name" value="TetR_N"/>
    <property type="match status" value="1"/>
</dbReference>
<evidence type="ECO:0000256" key="2">
    <source>
        <dbReference type="ARBA" id="ARBA00023125"/>
    </source>
</evidence>
<dbReference type="Pfam" id="PF21993">
    <property type="entry name" value="TetR_C_13_2"/>
    <property type="match status" value="1"/>
</dbReference>
<evidence type="ECO:0000313" key="4">
    <source>
        <dbReference type="EMBL" id="NEV68526.1"/>
    </source>
</evidence>
<dbReference type="SUPFAM" id="SSF48498">
    <property type="entry name" value="Tetracyclin repressor-like, C-terminal domain"/>
    <property type="match status" value="1"/>
</dbReference>
<reference evidence="4" key="2">
    <citation type="journal article" date="2015" name="Genome Announc.">
        <title>Draft Genome Sequence of Filamentous Marine Cyanobacterium Lyngbya confervoides Strain BDU141951.</title>
        <authorList>
            <person name="Chandrababunaidu M.M."/>
            <person name="Sen D."/>
            <person name="Tripathy S."/>
        </authorList>
    </citation>
    <scope>NUCLEOTIDE SEQUENCE</scope>
    <source>
        <strain evidence="4">BDU141951</strain>
    </source>
</reference>
<dbReference type="InterPro" id="IPR009057">
    <property type="entry name" value="Homeodomain-like_sf"/>
</dbReference>
<reference evidence="4" key="1">
    <citation type="submission" date="2014-11" db="EMBL/GenBank/DDBJ databases">
        <authorList>
            <person name="Malar M.C."/>
            <person name="Sen D."/>
            <person name="Tripathy S."/>
        </authorList>
    </citation>
    <scope>NUCLEOTIDE SEQUENCE</scope>
    <source>
        <strain evidence="4">BDU141951</strain>
    </source>
</reference>
<evidence type="ECO:0000256" key="1">
    <source>
        <dbReference type="ARBA" id="ARBA00023015"/>
    </source>
</evidence>
<keyword evidence="3" id="KW-0804">Transcription</keyword>
<dbReference type="PANTHER" id="PTHR47506:SF1">
    <property type="entry name" value="HTH-TYPE TRANSCRIPTIONAL REGULATOR YJDC"/>
    <property type="match status" value="1"/>
</dbReference>
<dbReference type="PANTHER" id="PTHR47506">
    <property type="entry name" value="TRANSCRIPTIONAL REGULATORY PROTEIN"/>
    <property type="match status" value="1"/>
</dbReference>
<protein>
    <submittedName>
        <fullName evidence="4">TetR/AcrR family transcriptional regulator</fullName>
    </submittedName>
</protein>
<dbReference type="Gene3D" id="1.10.357.10">
    <property type="entry name" value="Tetracycline Repressor, domain 2"/>
    <property type="match status" value="1"/>
</dbReference>
<dbReference type="GO" id="GO:0003677">
    <property type="term" value="F:DNA binding"/>
    <property type="evidence" value="ECO:0007669"/>
    <property type="project" value="UniProtKB-UniRule"/>
</dbReference>
<dbReference type="InterPro" id="IPR001647">
    <property type="entry name" value="HTH_TetR"/>
</dbReference>
<proteinExistence type="predicted"/>
<gene>
    <name evidence="4" type="ORF">QQ91_015545</name>
</gene>
<keyword evidence="1" id="KW-0805">Transcription regulation</keyword>
<sequence length="184" mass="19794">MPKETYVPSLFSLFRQYGYDGATLSKISEATGLGKASLYHHFPGGKDEMVQSVLGYAGEWVQTNVLALLAGDGSPEVRLQKMCDRIDELYAGGTQPCVLAILQSGTGRDLFHDSVKASVEQWIAAIAVVVVEAGIDPMVARQRAEDALIAIQGSLVVSQALDDPALFQRVMQALPQQLLAQSSI</sequence>
<accession>A0A0C1Y4Y9</accession>
<dbReference type="EMBL" id="JTHE02000003">
    <property type="protein sequence ID" value="NEV68526.1"/>
    <property type="molecule type" value="Genomic_DNA"/>
</dbReference>
<comment type="caution">
    <text evidence="4">The sequence shown here is derived from an EMBL/GenBank/DDBJ whole genome shotgun (WGS) entry which is preliminary data.</text>
</comment>
<dbReference type="SUPFAM" id="SSF46689">
    <property type="entry name" value="Homeodomain-like"/>
    <property type="match status" value="1"/>
</dbReference>